<evidence type="ECO:0000256" key="2">
    <source>
        <dbReference type="ARBA" id="ARBA00022475"/>
    </source>
</evidence>
<keyword evidence="2" id="KW-1003">Cell membrane</keyword>
<reference evidence="8 9" key="1">
    <citation type="submission" date="2017-08" db="EMBL/GenBank/DDBJ databases">
        <title>Infants hospitalized years apart are colonized by the same room-sourced microbial strains.</title>
        <authorList>
            <person name="Brooks B."/>
            <person name="Olm M.R."/>
            <person name="Firek B.A."/>
            <person name="Baker R."/>
            <person name="Thomas B.C."/>
            <person name="Morowitz M.J."/>
            <person name="Banfield J.F."/>
        </authorList>
    </citation>
    <scope>NUCLEOTIDE SEQUENCE [LARGE SCALE GENOMIC DNA]</scope>
    <source>
        <strain evidence="8">S2_003_000_R2_14</strain>
    </source>
</reference>
<accession>A0A2W5VCT9</accession>
<dbReference type="GO" id="GO:0005886">
    <property type="term" value="C:plasma membrane"/>
    <property type="evidence" value="ECO:0007669"/>
    <property type="project" value="InterPro"/>
</dbReference>
<evidence type="ECO:0000256" key="4">
    <source>
        <dbReference type="ARBA" id="ARBA00022692"/>
    </source>
</evidence>
<protein>
    <submittedName>
        <fullName evidence="8">Diacylglyceryl transferase</fullName>
    </submittedName>
</protein>
<comment type="similarity">
    <text evidence="1">Belongs to the Lgt family.</text>
</comment>
<feature type="transmembrane region" description="Helical" evidence="7">
    <location>
        <begin position="171"/>
        <end position="190"/>
    </location>
</feature>
<proteinExistence type="inferred from homology"/>
<evidence type="ECO:0000256" key="1">
    <source>
        <dbReference type="ARBA" id="ARBA00007150"/>
    </source>
</evidence>
<dbReference type="Proteomes" id="UP000249061">
    <property type="component" value="Unassembled WGS sequence"/>
</dbReference>
<feature type="transmembrane region" description="Helical" evidence="7">
    <location>
        <begin position="197"/>
        <end position="214"/>
    </location>
</feature>
<dbReference type="EMBL" id="QFQP01000028">
    <property type="protein sequence ID" value="PZR07901.1"/>
    <property type="molecule type" value="Genomic_DNA"/>
</dbReference>
<sequence>MIPYFQSPALDLPFGQRIDLFGVLSAGGVALGAWLGARAAKKYWPGDDEPLKGVVTWAVLFGLYGGHFLHLFGYHPELLTMKDPFLVVRFWEGLSSMGGVLGALLGIFIYFRRIKTPVSPFLDALALGAAPGWSVARIGCFLVHDHPGALSTSPFAVNFPVREYGGPRLDLGLIDAIALAVISLILYALATRRPRQGRLMGVLAVTYSAQRFFTDFLRASDLSFVDRRLLGLTPGQYVVMGLFAVGVWLLVRKAPEVTELKKVA</sequence>
<feature type="transmembrane region" description="Helical" evidence="7">
    <location>
        <begin position="124"/>
        <end position="144"/>
    </location>
</feature>
<dbReference type="PANTHER" id="PTHR30589">
    <property type="entry name" value="PROLIPOPROTEIN DIACYLGLYCERYL TRANSFERASE"/>
    <property type="match status" value="1"/>
</dbReference>
<feature type="transmembrane region" description="Helical" evidence="7">
    <location>
        <begin position="20"/>
        <end position="39"/>
    </location>
</feature>
<evidence type="ECO:0000313" key="8">
    <source>
        <dbReference type="EMBL" id="PZR07901.1"/>
    </source>
</evidence>
<evidence type="ECO:0000313" key="9">
    <source>
        <dbReference type="Proteomes" id="UP000249061"/>
    </source>
</evidence>
<evidence type="ECO:0000256" key="6">
    <source>
        <dbReference type="ARBA" id="ARBA00023136"/>
    </source>
</evidence>
<keyword evidence="6 7" id="KW-0472">Membrane</keyword>
<feature type="transmembrane region" description="Helical" evidence="7">
    <location>
        <begin position="51"/>
        <end position="73"/>
    </location>
</feature>
<name>A0A2W5VCT9_9BACT</name>
<dbReference type="PANTHER" id="PTHR30589:SF0">
    <property type="entry name" value="PHOSPHATIDYLGLYCEROL--PROLIPOPROTEIN DIACYLGLYCERYL TRANSFERASE"/>
    <property type="match status" value="1"/>
</dbReference>
<comment type="caution">
    <text evidence="8">The sequence shown here is derived from an EMBL/GenBank/DDBJ whole genome shotgun (WGS) entry which is preliminary data.</text>
</comment>
<feature type="transmembrane region" description="Helical" evidence="7">
    <location>
        <begin position="93"/>
        <end position="112"/>
    </location>
</feature>
<dbReference type="InterPro" id="IPR001640">
    <property type="entry name" value="Lgt"/>
</dbReference>
<dbReference type="Pfam" id="PF01790">
    <property type="entry name" value="LGT"/>
    <property type="match status" value="1"/>
</dbReference>
<organism evidence="8 9">
    <name type="scientific">Archangium gephyra</name>
    <dbReference type="NCBI Taxonomy" id="48"/>
    <lineage>
        <taxon>Bacteria</taxon>
        <taxon>Pseudomonadati</taxon>
        <taxon>Myxococcota</taxon>
        <taxon>Myxococcia</taxon>
        <taxon>Myxococcales</taxon>
        <taxon>Cystobacterineae</taxon>
        <taxon>Archangiaceae</taxon>
        <taxon>Archangium</taxon>
    </lineage>
</organism>
<dbReference type="AlphaFoldDB" id="A0A2W5VCT9"/>
<evidence type="ECO:0000256" key="3">
    <source>
        <dbReference type="ARBA" id="ARBA00022679"/>
    </source>
</evidence>
<dbReference type="GO" id="GO:0008961">
    <property type="term" value="F:phosphatidylglycerol-prolipoprotein diacylglyceryl transferase activity"/>
    <property type="evidence" value="ECO:0007669"/>
    <property type="project" value="InterPro"/>
</dbReference>
<keyword evidence="4 7" id="KW-0812">Transmembrane</keyword>
<feature type="transmembrane region" description="Helical" evidence="7">
    <location>
        <begin position="234"/>
        <end position="251"/>
    </location>
</feature>
<evidence type="ECO:0000256" key="7">
    <source>
        <dbReference type="SAM" id="Phobius"/>
    </source>
</evidence>
<keyword evidence="3 8" id="KW-0808">Transferase</keyword>
<keyword evidence="5 7" id="KW-1133">Transmembrane helix</keyword>
<gene>
    <name evidence="8" type="ORF">DI536_26460</name>
</gene>
<evidence type="ECO:0000256" key="5">
    <source>
        <dbReference type="ARBA" id="ARBA00022989"/>
    </source>
</evidence>
<dbReference type="GO" id="GO:0042158">
    <property type="term" value="P:lipoprotein biosynthetic process"/>
    <property type="evidence" value="ECO:0007669"/>
    <property type="project" value="InterPro"/>
</dbReference>